<reference evidence="2" key="1">
    <citation type="submission" date="2016-10" db="EMBL/GenBank/DDBJ databases">
        <authorList>
            <person name="Varghese N."/>
            <person name="Submissions S."/>
        </authorList>
    </citation>
    <scope>NUCLEOTIDE SEQUENCE [LARGE SCALE GENOMIC DNA]</scope>
    <source>
        <strain evidence="2">DSM 45789</strain>
    </source>
</reference>
<dbReference type="EMBL" id="FPAA01000005">
    <property type="protein sequence ID" value="SFS66836.1"/>
    <property type="molecule type" value="Genomic_DNA"/>
</dbReference>
<gene>
    <name evidence="1" type="ORF">SAMN05444972_105283</name>
</gene>
<dbReference type="RefSeq" id="WP_091836639.1">
    <property type="nucleotide sequence ID" value="NZ_FPAA01000005.1"/>
</dbReference>
<organism evidence="1 2">
    <name type="scientific">Marininema halotolerans</name>
    <dbReference type="NCBI Taxonomy" id="1155944"/>
    <lineage>
        <taxon>Bacteria</taxon>
        <taxon>Bacillati</taxon>
        <taxon>Bacillota</taxon>
        <taxon>Bacilli</taxon>
        <taxon>Bacillales</taxon>
        <taxon>Thermoactinomycetaceae</taxon>
        <taxon>Marininema</taxon>
    </lineage>
</organism>
<dbReference type="AlphaFoldDB" id="A0A1I6RQC5"/>
<dbReference type="OrthoDB" id="2987087at2"/>
<proteinExistence type="predicted"/>
<accession>A0A1I6RQC5</accession>
<dbReference type="Proteomes" id="UP000198660">
    <property type="component" value="Unassembled WGS sequence"/>
</dbReference>
<protein>
    <submittedName>
        <fullName evidence="1">Uncharacterized protein</fullName>
    </submittedName>
</protein>
<evidence type="ECO:0000313" key="1">
    <source>
        <dbReference type="EMBL" id="SFS66836.1"/>
    </source>
</evidence>
<evidence type="ECO:0000313" key="2">
    <source>
        <dbReference type="Proteomes" id="UP000198660"/>
    </source>
</evidence>
<sequence length="272" mass="32007">MFDTKKGKYTEEENEQIIGKINEGLAEGLREREILREISNDLNRGFAGIMSHVRKLRSQYPERFHNDNPSGDGENRLNSWSDHEEDMVIEWVNRCMDQGQSLSSAISKLEKELNRTQGAIYQRIYTLRRKFPERFNRMPEPRPRRRRKLEGWQIQRPIIRDLDGSAPVFRPFIEDNTEEAAAALERVHQQSESLLENIDATSTISEEDMVIKAFENRYGRPNTVIRNKLMELMKEYGHTRVSFALFTLQDNKEFPVVITRFLEECLNKNKTL</sequence>
<name>A0A1I6RQC5_9BACL</name>
<keyword evidence="2" id="KW-1185">Reference proteome</keyword>